<feature type="region of interest" description="Disordered" evidence="1">
    <location>
        <begin position="1"/>
        <end position="22"/>
    </location>
</feature>
<keyword evidence="4" id="KW-1185">Reference proteome</keyword>
<dbReference type="RefSeq" id="WP_215789923.1">
    <property type="nucleotide sequence ID" value="NZ_JAHKKG010000007.1"/>
</dbReference>
<gene>
    <name evidence="3" type="ORF">KOI35_23145</name>
</gene>
<name>A0ABS5YWB6_9ACTN</name>
<proteinExistence type="predicted"/>
<feature type="region of interest" description="Disordered" evidence="1">
    <location>
        <begin position="63"/>
        <end position="82"/>
    </location>
</feature>
<comment type="caution">
    <text evidence="3">The sequence shown here is derived from an EMBL/GenBank/DDBJ whole genome shotgun (WGS) entry which is preliminary data.</text>
</comment>
<evidence type="ECO:0000313" key="3">
    <source>
        <dbReference type="EMBL" id="MBU2666405.1"/>
    </source>
</evidence>
<keyword evidence="2" id="KW-1133">Transmembrane helix</keyword>
<dbReference type="Proteomes" id="UP001519654">
    <property type="component" value="Unassembled WGS sequence"/>
</dbReference>
<evidence type="ECO:0000256" key="2">
    <source>
        <dbReference type="SAM" id="Phobius"/>
    </source>
</evidence>
<keyword evidence="2" id="KW-0812">Transmembrane</keyword>
<keyword evidence="2" id="KW-0472">Membrane</keyword>
<protein>
    <submittedName>
        <fullName evidence="3">Uncharacterized protein</fullName>
    </submittedName>
</protein>
<organism evidence="3 4">
    <name type="scientific">Paractinoplanes bogorensis</name>
    <dbReference type="NCBI Taxonomy" id="1610840"/>
    <lineage>
        <taxon>Bacteria</taxon>
        <taxon>Bacillati</taxon>
        <taxon>Actinomycetota</taxon>
        <taxon>Actinomycetes</taxon>
        <taxon>Micromonosporales</taxon>
        <taxon>Micromonosporaceae</taxon>
        <taxon>Paractinoplanes</taxon>
    </lineage>
</organism>
<dbReference type="EMBL" id="JAHKKG010000007">
    <property type="protein sequence ID" value="MBU2666405.1"/>
    <property type="molecule type" value="Genomic_DNA"/>
</dbReference>
<accession>A0ABS5YWB6</accession>
<evidence type="ECO:0000256" key="1">
    <source>
        <dbReference type="SAM" id="MobiDB-lite"/>
    </source>
</evidence>
<sequence length="209" mass="22300">MSTDDHDLRDVLHDEAGRHHPDRDAMLERIHRGRTRRSGRPVAAALAVAAVVAIVAAVRLPGTTGPVPPTAGVPRPVQEYSAPSPVREKGLEAVGKLDPHSFASWSQQQVTLATRERITRLDVTIRIARGEGVADTGRWTSIPAEMVTTSVAVEPKALVYRFTLDPGGTLAPGSYVFAAQFNHTTSHPLAGDSFRITAGATTLRGGFTG</sequence>
<feature type="transmembrane region" description="Helical" evidence="2">
    <location>
        <begin position="42"/>
        <end position="60"/>
    </location>
</feature>
<reference evidence="3 4" key="1">
    <citation type="submission" date="2021-06" db="EMBL/GenBank/DDBJ databases">
        <title>Actinoplanes lichenicola sp. nov., and Actinoplanes ovalisporus sp. nov., isolated from lichen in Thailand.</title>
        <authorList>
            <person name="Saeng-In P."/>
            <person name="Kanchanasin P."/>
            <person name="Yuki M."/>
            <person name="Kudo T."/>
            <person name="Ohkuma M."/>
            <person name="Phongsopitanun W."/>
            <person name="Tanasupawat S."/>
        </authorList>
    </citation>
    <scope>NUCLEOTIDE SEQUENCE [LARGE SCALE GENOMIC DNA]</scope>
    <source>
        <strain evidence="3 4">NBRC 110975</strain>
    </source>
</reference>
<evidence type="ECO:0000313" key="4">
    <source>
        <dbReference type="Proteomes" id="UP001519654"/>
    </source>
</evidence>